<comment type="catalytic activity">
    <reaction evidence="8">
        <text>a 2'-deoxyadenosine in DNA + S-adenosyl-L-methionine = an N(6)-methyl-2'-deoxyadenosine in DNA + S-adenosyl-L-homocysteine + H(+)</text>
        <dbReference type="Rhea" id="RHEA:15197"/>
        <dbReference type="Rhea" id="RHEA-COMP:12418"/>
        <dbReference type="Rhea" id="RHEA-COMP:12419"/>
        <dbReference type="ChEBI" id="CHEBI:15378"/>
        <dbReference type="ChEBI" id="CHEBI:57856"/>
        <dbReference type="ChEBI" id="CHEBI:59789"/>
        <dbReference type="ChEBI" id="CHEBI:90615"/>
        <dbReference type="ChEBI" id="CHEBI:90616"/>
        <dbReference type="EC" id="2.1.1.72"/>
    </reaction>
</comment>
<evidence type="ECO:0000256" key="7">
    <source>
        <dbReference type="ARBA" id="ARBA00023125"/>
    </source>
</evidence>
<evidence type="ECO:0000313" key="11">
    <source>
        <dbReference type="EMBL" id="MBB5911259.1"/>
    </source>
</evidence>
<proteinExistence type="inferred from homology"/>
<sequence>MINDGVMRTAGARLFDAFWSAGVSDPLEIVEQISHLLYIRALDCAHEPASAEPSAPEPNSVPSPPIDERLRWSTLIAMNPQDMHAALELEVFPSIRNRTFVGVGYSWHFRDARFTIRSPGLLARAVALLESICAAGDFEAAHLYEHLLLKAAASRIPRTPAHLAELMVALTRPTVDEEICDPTCGTGALLIAAAQFLSPAAGKSAAQTTMFEKLYGFDRFTTMLRLSSMRLALGGFDGVELRYNDIVAHDLGDDRERYSLVLAHPPFGGSIDYDSVAPYLRERMPTRNAEILHVGSILHLLKPGGRAAVIVPTGLLFGSSNAHTALRRMLVEEHGLEAVIQLPSGTFKPYAGVSAAIVIFTKDAGPKDFVWFYDLTADGWSLDDRRLPLLDQDKLGVCPSGQLDSSDLTRNNLPDLLQRWQLRQGSERSRKRSDQSFCVSRADITAASYDLQLNGFRLIYERLQASKEGIRLGDFAQIFPGFVPKSDLVTDPDTLPAAQQRVLTAKLLSATLPDSVDLPSRASLREPQRRLRPGDIVGRDLAGNRHWTVVPMHYDGVQPGQGLIVIRLTHETVPVDYLIAYLSSPRAEQQFPRSGTVIPRIKASSMAEMWIPRCDGDHAEIRAALAMLKDGENEAHLLLEKLQQARAKIFESGPGSVRRKHLDDAGAISSLTAQNLRQHSDPYRLFQESYPYSIARAVRKFRHSQTLAERHEAANQCAESLILSLGIMALAVAADRGRRDLPAVAQWSQSLSQGGVSLGHWVASIKSVAEDARQHGDSAVGLAEAMARKKGANGLVSDLDQLVTVRNKLRHGAAPRTRAELERSLERIEKLLLSSLARCAFLARSKWVHTDRLQWHPGSGQFHVSGLALMGDHPDFATTTFETTHPLADSHLYLISPRGAPLLLSPFCLLSDCPTCLTPELYYPDRITGSIARLKSLDRGHELDSDEAFTALGDWIRS</sequence>
<feature type="domain" description="DNA methylase adenine-specific" evidence="9">
    <location>
        <begin position="142"/>
        <end position="390"/>
    </location>
</feature>
<keyword evidence="4" id="KW-0808">Transferase</keyword>
<dbReference type="GO" id="GO:0003677">
    <property type="term" value="F:DNA binding"/>
    <property type="evidence" value="ECO:0007669"/>
    <property type="project" value="UniProtKB-KW"/>
</dbReference>
<dbReference type="Gene3D" id="3.40.50.150">
    <property type="entry name" value="Vaccinia Virus protein VP39"/>
    <property type="match status" value="1"/>
</dbReference>
<dbReference type="EMBL" id="JACHIT010000001">
    <property type="protein sequence ID" value="MBB5911259.1"/>
    <property type="molecule type" value="Genomic_DNA"/>
</dbReference>
<dbReference type="GO" id="GO:0032259">
    <property type="term" value="P:methylation"/>
    <property type="evidence" value="ECO:0007669"/>
    <property type="project" value="UniProtKB-KW"/>
</dbReference>
<dbReference type="SUPFAM" id="SSF116734">
    <property type="entry name" value="DNA methylase specificity domain"/>
    <property type="match status" value="1"/>
</dbReference>
<dbReference type="Pfam" id="PF02384">
    <property type="entry name" value="N6_Mtase"/>
    <property type="match status" value="1"/>
</dbReference>
<dbReference type="InterPro" id="IPR003356">
    <property type="entry name" value="DNA_methylase_A-5"/>
</dbReference>
<dbReference type="GO" id="GO:0009307">
    <property type="term" value="P:DNA restriction-modification system"/>
    <property type="evidence" value="ECO:0007669"/>
    <property type="project" value="UniProtKB-KW"/>
</dbReference>
<dbReference type="Pfam" id="PF12161">
    <property type="entry name" value="HsdM_N"/>
    <property type="match status" value="1"/>
</dbReference>
<keyword evidence="12" id="KW-1185">Reference proteome</keyword>
<comment type="caution">
    <text evidence="11">The sequence shown here is derived from an EMBL/GenBank/DDBJ whole genome shotgun (WGS) entry which is preliminary data.</text>
</comment>
<dbReference type="InterPro" id="IPR038333">
    <property type="entry name" value="T1MK-like_N_sf"/>
</dbReference>
<dbReference type="InterPro" id="IPR022749">
    <property type="entry name" value="D12N6_MeTrfase_N"/>
</dbReference>
<evidence type="ECO:0000313" key="12">
    <source>
        <dbReference type="Proteomes" id="UP000540412"/>
    </source>
</evidence>
<dbReference type="CDD" id="cd02440">
    <property type="entry name" value="AdoMet_MTases"/>
    <property type="match status" value="1"/>
</dbReference>
<evidence type="ECO:0000256" key="1">
    <source>
        <dbReference type="ARBA" id="ARBA00006594"/>
    </source>
</evidence>
<evidence type="ECO:0000259" key="9">
    <source>
        <dbReference type="Pfam" id="PF02384"/>
    </source>
</evidence>
<dbReference type="PRINTS" id="PR00507">
    <property type="entry name" value="N12N6MTFRASE"/>
</dbReference>
<accession>A0A7W9P852</accession>
<keyword evidence="6" id="KW-0680">Restriction system</keyword>
<dbReference type="Gene3D" id="3.90.220.20">
    <property type="entry name" value="DNA methylase specificity domains"/>
    <property type="match status" value="1"/>
</dbReference>
<dbReference type="Gene3D" id="1.20.1260.30">
    <property type="match status" value="1"/>
</dbReference>
<name>A0A7W9P852_9NOCA</name>
<dbReference type="InterPro" id="IPR029063">
    <property type="entry name" value="SAM-dependent_MTases_sf"/>
</dbReference>
<feature type="domain" description="N6 adenine-specific DNA methyltransferase N-terminal" evidence="10">
    <location>
        <begin position="15"/>
        <end position="127"/>
    </location>
</feature>
<dbReference type="InterPro" id="IPR051537">
    <property type="entry name" value="DNA_Adenine_Mtase"/>
</dbReference>
<evidence type="ECO:0000259" key="10">
    <source>
        <dbReference type="Pfam" id="PF12161"/>
    </source>
</evidence>
<evidence type="ECO:0000256" key="5">
    <source>
        <dbReference type="ARBA" id="ARBA00022691"/>
    </source>
</evidence>
<dbReference type="InterPro" id="IPR044946">
    <property type="entry name" value="Restrct_endonuc_typeI_TRD_sf"/>
</dbReference>
<evidence type="ECO:0000256" key="8">
    <source>
        <dbReference type="ARBA" id="ARBA00047942"/>
    </source>
</evidence>
<dbReference type="PANTHER" id="PTHR42933:SF3">
    <property type="entry name" value="TYPE I RESTRICTION ENZYME MJAVIII METHYLASE SUBUNIT"/>
    <property type="match status" value="1"/>
</dbReference>
<organism evidence="11 12">
    <name type="scientific">Nocardia transvalensis</name>
    <dbReference type="NCBI Taxonomy" id="37333"/>
    <lineage>
        <taxon>Bacteria</taxon>
        <taxon>Bacillati</taxon>
        <taxon>Actinomycetota</taxon>
        <taxon>Actinomycetes</taxon>
        <taxon>Mycobacteriales</taxon>
        <taxon>Nocardiaceae</taxon>
        <taxon>Nocardia</taxon>
    </lineage>
</organism>
<evidence type="ECO:0000256" key="2">
    <source>
        <dbReference type="ARBA" id="ARBA00011900"/>
    </source>
</evidence>
<dbReference type="EC" id="2.1.1.72" evidence="2"/>
<evidence type="ECO:0000256" key="6">
    <source>
        <dbReference type="ARBA" id="ARBA00022747"/>
    </source>
</evidence>
<comment type="similarity">
    <text evidence="1">Belongs to the N(4)/N(6)-methyltransferase family.</text>
</comment>
<dbReference type="GO" id="GO:0008170">
    <property type="term" value="F:N-methyltransferase activity"/>
    <property type="evidence" value="ECO:0007669"/>
    <property type="project" value="InterPro"/>
</dbReference>
<gene>
    <name evidence="11" type="ORF">BJY24_000126</name>
</gene>
<dbReference type="SUPFAM" id="SSF53335">
    <property type="entry name" value="S-adenosyl-L-methionine-dependent methyltransferases"/>
    <property type="match status" value="1"/>
</dbReference>
<protein>
    <recommendedName>
        <fullName evidence="2">site-specific DNA-methyltransferase (adenine-specific)</fullName>
        <ecNumber evidence="2">2.1.1.72</ecNumber>
    </recommendedName>
</protein>
<dbReference type="Proteomes" id="UP000540412">
    <property type="component" value="Unassembled WGS sequence"/>
</dbReference>
<keyword evidence="5" id="KW-0949">S-adenosyl-L-methionine</keyword>
<dbReference type="PANTHER" id="PTHR42933">
    <property type="entry name" value="SLR6095 PROTEIN"/>
    <property type="match status" value="1"/>
</dbReference>
<dbReference type="GO" id="GO:0009007">
    <property type="term" value="F:site-specific DNA-methyltransferase (adenine-specific) activity"/>
    <property type="evidence" value="ECO:0007669"/>
    <property type="project" value="UniProtKB-EC"/>
</dbReference>
<evidence type="ECO:0000256" key="4">
    <source>
        <dbReference type="ARBA" id="ARBA00022679"/>
    </source>
</evidence>
<dbReference type="RefSeq" id="WP_083905494.1">
    <property type="nucleotide sequence ID" value="NZ_JACHIT010000001.1"/>
</dbReference>
<keyword evidence="3" id="KW-0489">Methyltransferase</keyword>
<keyword evidence="7" id="KW-0238">DNA-binding</keyword>
<dbReference type="AlphaFoldDB" id="A0A7W9P852"/>
<reference evidence="11 12" key="1">
    <citation type="submission" date="2020-08" db="EMBL/GenBank/DDBJ databases">
        <title>Sequencing the genomes of 1000 actinobacteria strains.</title>
        <authorList>
            <person name="Klenk H.-P."/>
        </authorList>
    </citation>
    <scope>NUCLEOTIDE SEQUENCE [LARGE SCALE GENOMIC DNA]</scope>
    <source>
        <strain evidence="11 12">DSM 43582</strain>
    </source>
</reference>
<evidence type="ECO:0000256" key="3">
    <source>
        <dbReference type="ARBA" id="ARBA00022603"/>
    </source>
</evidence>